<reference evidence="10 11" key="1">
    <citation type="journal article" date="2016" name="Nat. Commun.">
        <title>Thousands of microbial genomes shed light on interconnected biogeochemical processes in an aquifer system.</title>
        <authorList>
            <person name="Anantharaman K."/>
            <person name="Brown C.T."/>
            <person name="Hug L.A."/>
            <person name="Sharon I."/>
            <person name="Castelle C.J."/>
            <person name="Probst A.J."/>
            <person name="Thomas B.C."/>
            <person name="Singh A."/>
            <person name="Wilkins M.J."/>
            <person name="Karaoz U."/>
            <person name="Brodie E.L."/>
            <person name="Williams K.H."/>
            <person name="Hubbard S.S."/>
            <person name="Banfield J.F."/>
        </authorList>
    </citation>
    <scope>NUCLEOTIDE SEQUENCE [LARGE SCALE GENOMIC DNA]</scope>
</reference>
<dbReference type="AlphaFoldDB" id="A0A1F6FIQ6"/>
<organism evidence="10 11">
    <name type="scientific">Candidatus Kaiserbacteria bacterium RIFOXYB1_FULL_46_14</name>
    <dbReference type="NCBI Taxonomy" id="1798531"/>
    <lineage>
        <taxon>Bacteria</taxon>
        <taxon>Candidatus Kaiseribacteriota</taxon>
    </lineage>
</organism>
<name>A0A1F6FIQ6_9BACT</name>
<keyword evidence="3" id="KW-0132">Cell division</keyword>
<evidence type="ECO:0000256" key="8">
    <source>
        <dbReference type="SAM" id="Phobius"/>
    </source>
</evidence>
<dbReference type="Proteomes" id="UP000177395">
    <property type="component" value="Unassembled WGS sequence"/>
</dbReference>
<dbReference type="InterPro" id="IPR013685">
    <property type="entry name" value="POTRA_FtsQ_type"/>
</dbReference>
<feature type="domain" description="POTRA" evidence="9">
    <location>
        <begin position="51"/>
        <end position="128"/>
    </location>
</feature>
<protein>
    <recommendedName>
        <fullName evidence="9">POTRA domain-containing protein</fullName>
    </recommendedName>
</protein>
<keyword evidence="7" id="KW-0131">Cell cycle</keyword>
<dbReference type="EMBL" id="MFMS01000005">
    <property type="protein sequence ID" value="OGG85728.1"/>
    <property type="molecule type" value="Genomic_DNA"/>
</dbReference>
<evidence type="ECO:0000313" key="10">
    <source>
        <dbReference type="EMBL" id="OGG85728.1"/>
    </source>
</evidence>
<evidence type="ECO:0000259" key="9">
    <source>
        <dbReference type="PROSITE" id="PS51779"/>
    </source>
</evidence>
<dbReference type="STRING" id="1798531.A2392_02975"/>
<evidence type="ECO:0000256" key="1">
    <source>
        <dbReference type="ARBA" id="ARBA00004370"/>
    </source>
</evidence>
<dbReference type="PANTHER" id="PTHR35851:SF1">
    <property type="entry name" value="CELL DIVISION PROTEIN FTSQ"/>
    <property type="match status" value="1"/>
</dbReference>
<evidence type="ECO:0000256" key="2">
    <source>
        <dbReference type="ARBA" id="ARBA00022475"/>
    </source>
</evidence>
<dbReference type="PANTHER" id="PTHR35851">
    <property type="entry name" value="CELL DIVISION PROTEIN FTSQ"/>
    <property type="match status" value="1"/>
</dbReference>
<dbReference type="GO" id="GO:0090529">
    <property type="term" value="P:cell septum assembly"/>
    <property type="evidence" value="ECO:0007669"/>
    <property type="project" value="InterPro"/>
</dbReference>
<keyword evidence="4 8" id="KW-0812">Transmembrane</keyword>
<evidence type="ECO:0000313" key="11">
    <source>
        <dbReference type="Proteomes" id="UP000177395"/>
    </source>
</evidence>
<proteinExistence type="predicted"/>
<dbReference type="GO" id="GO:0016020">
    <property type="term" value="C:membrane"/>
    <property type="evidence" value="ECO:0007669"/>
    <property type="project" value="UniProtKB-SubCell"/>
</dbReference>
<comment type="subcellular location">
    <subcellularLocation>
        <location evidence="1">Membrane</location>
    </subcellularLocation>
</comment>
<keyword evidence="6 8" id="KW-0472">Membrane</keyword>
<evidence type="ECO:0000256" key="4">
    <source>
        <dbReference type="ARBA" id="ARBA00022692"/>
    </source>
</evidence>
<comment type="caution">
    <text evidence="10">The sequence shown here is derived from an EMBL/GenBank/DDBJ whole genome shotgun (WGS) entry which is preliminary data.</text>
</comment>
<evidence type="ECO:0000256" key="3">
    <source>
        <dbReference type="ARBA" id="ARBA00022618"/>
    </source>
</evidence>
<evidence type="ECO:0000256" key="7">
    <source>
        <dbReference type="ARBA" id="ARBA00023306"/>
    </source>
</evidence>
<dbReference type="Pfam" id="PF08478">
    <property type="entry name" value="POTRA_1"/>
    <property type="match status" value="1"/>
</dbReference>
<dbReference type="InterPro" id="IPR034746">
    <property type="entry name" value="POTRA"/>
</dbReference>
<gene>
    <name evidence="10" type="ORF">A2392_02975</name>
</gene>
<dbReference type="PROSITE" id="PS51779">
    <property type="entry name" value="POTRA"/>
    <property type="match status" value="1"/>
</dbReference>
<accession>A0A1F6FIQ6</accession>
<sequence>MFGRSRLMKGKARTTTKLRRVLTRVLIVLIIFTPLAILSYGAWYVTHLSALTLREIKVEGGKTISRSEIEKVVNEELTGTYYHLVPKRFAWFYPEERIIEQIKAVPRVKDVTVERTSGDELVINFSEYLPFALWCAHPTVSEPDRCLFIDDEGTAFASAPPLSGSALLRFVDEKNEPALHQQIFSHDWLQLGGEFASEIKEHFGFTILYLERINESEIFYHLGSGGLVKISSDKNATTTLNDLQTIFSNPQFSHLRSGDFAHIDLRYGNKVFVKEKEVEQNASSSTEGEIVDQ</sequence>
<evidence type="ECO:0000256" key="6">
    <source>
        <dbReference type="ARBA" id="ARBA00023136"/>
    </source>
</evidence>
<dbReference type="InterPro" id="IPR026579">
    <property type="entry name" value="FtsQ"/>
</dbReference>
<keyword evidence="5 8" id="KW-1133">Transmembrane helix</keyword>
<evidence type="ECO:0000256" key="5">
    <source>
        <dbReference type="ARBA" id="ARBA00022989"/>
    </source>
</evidence>
<feature type="transmembrane region" description="Helical" evidence="8">
    <location>
        <begin position="21"/>
        <end position="45"/>
    </location>
</feature>
<keyword evidence="2" id="KW-1003">Cell membrane</keyword>